<dbReference type="PANTHER" id="PTHR11895">
    <property type="entry name" value="TRANSAMIDASE"/>
    <property type="match status" value="1"/>
</dbReference>
<dbReference type="InterPro" id="IPR023631">
    <property type="entry name" value="Amidase_dom"/>
</dbReference>
<dbReference type="Gene3D" id="3.90.1300.10">
    <property type="entry name" value="Amidase signature (AS) domain"/>
    <property type="match status" value="1"/>
</dbReference>
<keyword evidence="4" id="KW-1185">Reference proteome</keyword>
<evidence type="ECO:0000313" key="3">
    <source>
        <dbReference type="EMBL" id="RAI01560.1"/>
    </source>
</evidence>
<dbReference type="OrthoDB" id="9811471at2"/>
<evidence type="ECO:0000259" key="1">
    <source>
        <dbReference type="Pfam" id="PF01425"/>
    </source>
</evidence>
<proteinExistence type="predicted"/>
<dbReference type="InterPro" id="IPR000120">
    <property type="entry name" value="Amidase"/>
</dbReference>
<accession>A0A8B2NY82</accession>
<sequence length="598" mass="61892">MLSGTPFTLADLRAAYDAGATAADVVREVYRRIEAVNDPGIFIHLPAEAEVIAAAEALGPRDGRPLWGIPFVVKDNIDVADMPTTSACPAVERVADADAFVVARLKAAGAIVVGKTNLDQFATGLVGVRSPYPVPKNAVDPAIVPGGSSSGSAVAVGHGIVPFSLGTDTAGSGRVPAALNNIVGLKPSLGALSATGMMPACRTVDTISIFALTVADAHEVFRLAAAYDPADAWSRPVAAPPPSAPPKPRVAIPDAASIEFFGDTVQAENFATTVAALEQSGAVITEIDLTPFFQVAEMLYYGAFVAERHTVIEPLLASRPDAVHPVTREVVEKALGFTATDAFRDIYRLAELRRVVEPVVANVDLILVPTIPTFYSVADLEADPIGPNSRLGTYTNFVNLLDMCGLAVPTLPRGDGRPGSVTLLAPHGRDGLLAGVARTIEQFGSRTLGATGAPVPPPVPLAEQAVDGEIELAVCGAHMSGMALNGELTSRGGRYLRTVDTTSEYGLYALPGGPPFRPGLVRIGDRGGAVSVEVWALPLAEVGGFLAGIPAPLGLGTTRLADGTTPKGFVCEAIATADAQDVTAYGSWRAFTAARLAS</sequence>
<dbReference type="Pfam" id="PF21986">
    <property type="entry name" value="AH_C"/>
    <property type="match status" value="1"/>
</dbReference>
<dbReference type="InterPro" id="IPR014085">
    <property type="entry name" value="Allophanate_hydrolase"/>
</dbReference>
<gene>
    <name evidence="3" type="primary">atzF</name>
    <name evidence="3" type="ORF">DLJ53_09035</name>
</gene>
<organism evidence="3 4">
    <name type="scientific">Acuticoccus sediminis</name>
    <dbReference type="NCBI Taxonomy" id="2184697"/>
    <lineage>
        <taxon>Bacteria</taxon>
        <taxon>Pseudomonadati</taxon>
        <taxon>Pseudomonadota</taxon>
        <taxon>Alphaproteobacteria</taxon>
        <taxon>Hyphomicrobiales</taxon>
        <taxon>Amorphaceae</taxon>
        <taxon>Acuticoccus</taxon>
    </lineage>
</organism>
<dbReference type="PANTHER" id="PTHR11895:SF169">
    <property type="entry name" value="GLUTAMYL-TRNA(GLN) AMIDOTRANSFERASE"/>
    <property type="match status" value="1"/>
</dbReference>
<dbReference type="InterPro" id="IPR036928">
    <property type="entry name" value="AS_sf"/>
</dbReference>
<dbReference type="NCBIfam" id="TIGR02713">
    <property type="entry name" value="allophanate_hyd"/>
    <property type="match status" value="1"/>
</dbReference>
<reference evidence="3 4" key="1">
    <citation type="submission" date="2018-05" db="EMBL/GenBank/DDBJ databases">
        <title>Acuticoccus sediminis sp. nov., isolated from deep-sea sediment of Indian Ocean.</title>
        <authorList>
            <person name="Liu X."/>
            <person name="Lai Q."/>
            <person name="Du Y."/>
            <person name="Sun F."/>
            <person name="Zhang X."/>
            <person name="Wang S."/>
            <person name="Shao Z."/>
        </authorList>
    </citation>
    <scope>NUCLEOTIDE SEQUENCE [LARGE SCALE GENOMIC DNA]</scope>
    <source>
        <strain evidence="3 4">PTG4-2</strain>
    </source>
</reference>
<dbReference type="AlphaFoldDB" id="A0A8B2NY82"/>
<dbReference type="InterPro" id="IPR053844">
    <property type="entry name" value="AH_C"/>
</dbReference>
<feature type="domain" description="Amidase" evidence="1">
    <location>
        <begin position="24"/>
        <end position="433"/>
    </location>
</feature>
<name>A0A8B2NY82_9HYPH</name>
<dbReference type="RefSeq" id="WP_111344487.1">
    <property type="nucleotide sequence ID" value="NZ_QHHQ01000002.1"/>
</dbReference>
<dbReference type="GO" id="GO:0016787">
    <property type="term" value="F:hydrolase activity"/>
    <property type="evidence" value="ECO:0007669"/>
    <property type="project" value="UniProtKB-KW"/>
</dbReference>
<dbReference type="Pfam" id="PF01425">
    <property type="entry name" value="Amidase"/>
    <property type="match status" value="1"/>
</dbReference>
<comment type="caution">
    <text evidence="3">The sequence shown here is derived from an EMBL/GenBank/DDBJ whole genome shotgun (WGS) entry which is preliminary data.</text>
</comment>
<evidence type="ECO:0000259" key="2">
    <source>
        <dbReference type="Pfam" id="PF21986"/>
    </source>
</evidence>
<dbReference type="Proteomes" id="UP000249590">
    <property type="component" value="Unassembled WGS sequence"/>
</dbReference>
<protein>
    <submittedName>
        <fullName evidence="3">Allophanate hydrolase</fullName>
    </submittedName>
</protein>
<dbReference type="SUPFAM" id="SSF75304">
    <property type="entry name" value="Amidase signature (AS) enzymes"/>
    <property type="match status" value="1"/>
</dbReference>
<dbReference type="NCBIfam" id="NF006043">
    <property type="entry name" value="PRK08186.1"/>
    <property type="match status" value="1"/>
</dbReference>
<evidence type="ECO:0000313" key="4">
    <source>
        <dbReference type="Proteomes" id="UP000249590"/>
    </source>
</evidence>
<dbReference type="Gene3D" id="1.20.58.1700">
    <property type="match status" value="1"/>
</dbReference>
<dbReference type="EMBL" id="QHHQ01000002">
    <property type="protein sequence ID" value="RAI01560.1"/>
    <property type="molecule type" value="Genomic_DNA"/>
</dbReference>
<dbReference type="Gene3D" id="3.10.490.10">
    <property type="entry name" value="Gamma-glutamyl cyclotransferase-like"/>
    <property type="match status" value="1"/>
</dbReference>
<keyword evidence="3" id="KW-0378">Hydrolase</keyword>
<feature type="domain" description="Allophanate hydrolase C-terminal" evidence="2">
    <location>
        <begin position="470"/>
        <end position="592"/>
    </location>
</feature>